<dbReference type="RefSeq" id="XP_067818686.1">
    <property type="nucleotide sequence ID" value="XM_067960387.1"/>
</dbReference>
<evidence type="ECO:0000313" key="2">
    <source>
        <dbReference type="EMBL" id="TDH69187.1"/>
    </source>
</evidence>
<dbReference type="Proteomes" id="UP000294530">
    <property type="component" value="Unassembled WGS sequence"/>
</dbReference>
<reference evidence="2 3" key="1">
    <citation type="journal article" date="2021" name="Genome Biol.">
        <title>AFLAP: assembly-free linkage analysis pipeline using k-mers from genome sequencing data.</title>
        <authorList>
            <person name="Fletcher K."/>
            <person name="Zhang L."/>
            <person name="Gil J."/>
            <person name="Han R."/>
            <person name="Cavanaugh K."/>
            <person name="Michelmore R."/>
        </authorList>
    </citation>
    <scope>NUCLEOTIDE SEQUENCE [LARGE SCALE GENOMIC DNA]</scope>
    <source>
        <strain evidence="2 3">SF5</strain>
    </source>
</reference>
<feature type="region of interest" description="Disordered" evidence="1">
    <location>
        <begin position="25"/>
        <end position="66"/>
    </location>
</feature>
<proteinExistence type="predicted"/>
<dbReference type="EMBL" id="SHOA02000005">
    <property type="protein sequence ID" value="TDH69187.1"/>
    <property type="molecule type" value="Genomic_DNA"/>
</dbReference>
<feature type="compositionally biased region" description="Basic and acidic residues" evidence="1">
    <location>
        <begin position="55"/>
        <end position="66"/>
    </location>
</feature>
<comment type="caution">
    <text evidence="2">The sequence shown here is derived from an EMBL/GenBank/DDBJ whole genome shotgun (WGS) entry which is preliminary data.</text>
</comment>
<keyword evidence="3" id="KW-1185">Reference proteome</keyword>
<evidence type="ECO:0000313" key="3">
    <source>
        <dbReference type="Proteomes" id="UP000294530"/>
    </source>
</evidence>
<feature type="compositionally biased region" description="Basic and acidic residues" evidence="1">
    <location>
        <begin position="31"/>
        <end position="47"/>
    </location>
</feature>
<evidence type="ECO:0000256" key="1">
    <source>
        <dbReference type="SAM" id="MobiDB-lite"/>
    </source>
</evidence>
<protein>
    <submittedName>
        <fullName evidence="2">Uncharacterized protein</fullName>
    </submittedName>
</protein>
<dbReference type="GeneID" id="94346058"/>
<name>A0A976FLU1_BRELC</name>
<dbReference type="AlphaFoldDB" id="A0A976FLU1"/>
<gene>
    <name evidence="2" type="ORF">CCR75_002289</name>
</gene>
<sequence length="66" mass="7088">MRAGFRHDTCSLLCSQGLASGFRGIVSSDTGCDHHDEPNESEAHDSNTRSPSDAGKLKEGKNLVRT</sequence>
<accession>A0A976FLU1</accession>
<dbReference type="KEGG" id="blac:94346058"/>
<organism evidence="2 3">
    <name type="scientific">Bremia lactucae</name>
    <name type="common">Lettuce downy mildew</name>
    <dbReference type="NCBI Taxonomy" id="4779"/>
    <lineage>
        <taxon>Eukaryota</taxon>
        <taxon>Sar</taxon>
        <taxon>Stramenopiles</taxon>
        <taxon>Oomycota</taxon>
        <taxon>Peronosporomycetes</taxon>
        <taxon>Peronosporales</taxon>
        <taxon>Peronosporaceae</taxon>
        <taxon>Bremia</taxon>
    </lineage>
</organism>